<evidence type="ECO:0000313" key="2">
    <source>
        <dbReference type="EMBL" id="MFD1673246.1"/>
    </source>
</evidence>
<organism evidence="2 3">
    <name type="scientific">Alicyclobacillus fodiniaquatilis</name>
    <dbReference type="NCBI Taxonomy" id="1661150"/>
    <lineage>
        <taxon>Bacteria</taxon>
        <taxon>Bacillati</taxon>
        <taxon>Bacillota</taxon>
        <taxon>Bacilli</taxon>
        <taxon>Bacillales</taxon>
        <taxon>Alicyclobacillaceae</taxon>
        <taxon>Alicyclobacillus</taxon>
    </lineage>
</organism>
<dbReference type="EMBL" id="JBHUCX010000004">
    <property type="protein sequence ID" value="MFD1673246.1"/>
    <property type="molecule type" value="Genomic_DNA"/>
</dbReference>
<name>A0ABW4JA90_9BACL</name>
<dbReference type="RefSeq" id="WP_377940604.1">
    <property type="nucleotide sequence ID" value="NZ_JBHUCX010000004.1"/>
</dbReference>
<feature type="compositionally biased region" description="Basic and acidic residues" evidence="1">
    <location>
        <begin position="111"/>
        <end position="123"/>
    </location>
</feature>
<gene>
    <name evidence="2" type="ORF">ACFSB2_00735</name>
</gene>
<feature type="region of interest" description="Disordered" evidence="1">
    <location>
        <begin position="32"/>
        <end position="150"/>
    </location>
</feature>
<reference evidence="3" key="1">
    <citation type="journal article" date="2019" name="Int. J. Syst. Evol. Microbiol.">
        <title>The Global Catalogue of Microorganisms (GCM) 10K type strain sequencing project: providing services to taxonomists for standard genome sequencing and annotation.</title>
        <authorList>
            <consortium name="The Broad Institute Genomics Platform"/>
            <consortium name="The Broad Institute Genome Sequencing Center for Infectious Disease"/>
            <person name="Wu L."/>
            <person name="Ma J."/>
        </authorList>
    </citation>
    <scope>NUCLEOTIDE SEQUENCE [LARGE SCALE GENOMIC DNA]</scope>
    <source>
        <strain evidence="3">CGMCC 1.12286</strain>
    </source>
</reference>
<evidence type="ECO:0000313" key="3">
    <source>
        <dbReference type="Proteomes" id="UP001597079"/>
    </source>
</evidence>
<evidence type="ECO:0000256" key="1">
    <source>
        <dbReference type="SAM" id="MobiDB-lite"/>
    </source>
</evidence>
<keyword evidence="3" id="KW-1185">Reference proteome</keyword>
<protein>
    <submittedName>
        <fullName evidence="2">Uncharacterized protein</fullName>
    </submittedName>
</protein>
<accession>A0ABW4JA90</accession>
<comment type="caution">
    <text evidence="2">The sequence shown here is derived from an EMBL/GenBank/DDBJ whole genome shotgun (WGS) entry which is preliminary data.</text>
</comment>
<proteinExistence type="predicted"/>
<sequence length="150" mass="16803">MSFLIFFVIGVVVIGAIVTAINLRAIRREREQEQAPLTGDSAAREEQDASVAEVIDVQETPPSGPREQRDRQHMQSAGERTSGRKAEDEDGGSDWSYREALRRNAGWEPQETVKSDVVRKEEEPTGVSDDGYREALRKMREASSNEKPES</sequence>
<feature type="compositionally biased region" description="Basic and acidic residues" evidence="1">
    <location>
        <begin position="130"/>
        <end position="150"/>
    </location>
</feature>
<dbReference type="Proteomes" id="UP001597079">
    <property type="component" value="Unassembled WGS sequence"/>
</dbReference>